<dbReference type="AlphaFoldDB" id="A0A0F8Z3V2"/>
<name>A0A0F8Z3V2_9ZZZZ</name>
<sequence>MNFNDIKLYLIIVVAGATLWFAKEAYEYNKLQNYISNIKEHEKVTKESKALTFEHQLELAMERQKKLQIESNQNKVDKYMRELRSKYTKEEFKEKLDVCNYFTDLYLNNRTKENEIRYVKACDPMYH</sequence>
<reference evidence="1" key="1">
    <citation type="journal article" date="2015" name="Nature">
        <title>Complex archaea that bridge the gap between prokaryotes and eukaryotes.</title>
        <authorList>
            <person name="Spang A."/>
            <person name="Saw J.H."/>
            <person name="Jorgensen S.L."/>
            <person name="Zaremba-Niedzwiedzka K."/>
            <person name="Martijn J."/>
            <person name="Lind A.E."/>
            <person name="van Eijk R."/>
            <person name="Schleper C."/>
            <person name="Guy L."/>
            <person name="Ettema T.J."/>
        </authorList>
    </citation>
    <scope>NUCLEOTIDE SEQUENCE</scope>
</reference>
<evidence type="ECO:0000313" key="1">
    <source>
        <dbReference type="EMBL" id="KKK80740.1"/>
    </source>
</evidence>
<comment type="caution">
    <text evidence="1">The sequence shown here is derived from an EMBL/GenBank/DDBJ whole genome shotgun (WGS) entry which is preliminary data.</text>
</comment>
<dbReference type="EMBL" id="LAZR01053441">
    <property type="protein sequence ID" value="KKK80740.1"/>
    <property type="molecule type" value="Genomic_DNA"/>
</dbReference>
<gene>
    <name evidence="1" type="ORF">LCGC14_2820460</name>
</gene>
<accession>A0A0F8Z3V2</accession>
<protein>
    <submittedName>
        <fullName evidence="1">Uncharacterized protein</fullName>
    </submittedName>
</protein>
<organism evidence="1">
    <name type="scientific">marine sediment metagenome</name>
    <dbReference type="NCBI Taxonomy" id="412755"/>
    <lineage>
        <taxon>unclassified sequences</taxon>
        <taxon>metagenomes</taxon>
        <taxon>ecological metagenomes</taxon>
    </lineage>
</organism>
<proteinExistence type="predicted"/>